<dbReference type="KEGG" id="scas:SACC_23620"/>
<feature type="domain" description="Cobalamin synthesis G N-terminal" evidence="2">
    <location>
        <begin position="54"/>
        <end position="131"/>
    </location>
</feature>
<feature type="domain" description="CbiG-like linker" evidence="3">
    <location>
        <begin position="137"/>
        <end position="216"/>
    </location>
</feature>
<dbReference type="InterPro" id="IPR052553">
    <property type="entry name" value="CbiG_hydrolase"/>
</dbReference>
<dbReference type="InterPro" id="IPR038029">
    <property type="entry name" value="GbiG_N_sf"/>
</dbReference>
<dbReference type="NCBIfam" id="NF004467">
    <property type="entry name" value="PRK05788.1-5"/>
    <property type="match status" value="1"/>
</dbReference>
<keyword evidence="5" id="KW-1185">Reference proteome</keyword>
<reference evidence="4 5" key="1">
    <citation type="journal article" date="2022" name="Microbiol. Resour. Announc.">
        <title>Complete Genome Sequence of the Hyperthermophilic and Acidophilic Archaeon Saccharolobus caldissimus Strain HS-3T.</title>
        <authorList>
            <person name="Sakai H.D."/>
            <person name="Kurosawa N."/>
        </authorList>
    </citation>
    <scope>NUCLEOTIDE SEQUENCE [LARGE SCALE GENOMIC DNA]</scope>
    <source>
        <strain evidence="4 5">JCM32116</strain>
    </source>
</reference>
<dbReference type="GO" id="GO:0009236">
    <property type="term" value="P:cobalamin biosynthetic process"/>
    <property type="evidence" value="ECO:0007669"/>
    <property type="project" value="InterPro"/>
</dbReference>
<sequence length="339" mass="37731">MENGGRLTMIENLWKGIALISASEDGYKAGEIIKEKLRNLEIPVVHYRYQEAKIEDIWKCYNAVIFIMALEGATRIVCKYAKAKNEDPPVICIDDKINYVIPLIGGHWGANEIAKELAQMFNATAVITTAAELKGKLSVEKIAEILIAKIINPESIVRVNSALLRDEIVCVIGANKIPPLSQNNIKFNSEDCKYIITLDYNKEYDSNKIIVKLKPLKLAIGIGSKKEVNLSEIREGIYKILERLNVDINRVGVIASIREEVRKLAEELNVKFRLINENEINNFTNPCLTPPSKTLTELGLKGVAEVSALIAGGKSSKLILRKIPLSKSITIAVASYEEE</sequence>
<dbReference type="Proteomes" id="UP001319921">
    <property type="component" value="Chromosome"/>
</dbReference>
<evidence type="ECO:0000259" key="2">
    <source>
        <dbReference type="Pfam" id="PF11760"/>
    </source>
</evidence>
<protein>
    <submittedName>
        <fullName evidence="4">Cobalamin biosynthesis protein CbiG</fullName>
    </submittedName>
</protein>
<evidence type="ECO:0000259" key="3">
    <source>
        <dbReference type="Pfam" id="PF21437"/>
    </source>
</evidence>
<dbReference type="AlphaFoldDB" id="A0AAQ4CU64"/>
<dbReference type="SUPFAM" id="SSF159672">
    <property type="entry name" value="CbiG N-terminal domain-like"/>
    <property type="match status" value="1"/>
</dbReference>
<dbReference type="Gene3D" id="3.40.50.11220">
    <property type="match status" value="1"/>
</dbReference>
<dbReference type="PANTHER" id="PTHR37477">
    <property type="entry name" value="COBALT-PRECORRIN-5A HYDROLASE"/>
    <property type="match status" value="1"/>
</dbReference>
<dbReference type="InterPro" id="IPR002750">
    <property type="entry name" value="CobE/GbiG_C"/>
</dbReference>
<evidence type="ECO:0000313" key="4">
    <source>
        <dbReference type="EMBL" id="BDB99345.1"/>
    </source>
</evidence>
<dbReference type="SUPFAM" id="SSF159664">
    <property type="entry name" value="CobE/GbiG C-terminal domain-like"/>
    <property type="match status" value="1"/>
</dbReference>
<proteinExistence type="predicted"/>
<dbReference type="InterPro" id="IPR048775">
    <property type="entry name" value="CbiG-like_linker"/>
</dbReference>
<dbReference type="Gene3D" id="3.40.1390.40">
    <property type="match status" value="1"/>
</dbReference>
<dbReference type="InterPro" id="IPR036518">
    <property type="entry name" value="CobE/GbiG_C_sf"/>
</dbReference>
<dbReference type="Pfam" id="PF21437">
    <property type="entry name" value="CbiG-like_linker"/>
    <property type="match status" value="1"/>
</dbReference>
<dbReference type="InterPro" id="IPR021744">
    <property type="entry name" value="CbiG_N"/>
</dbReference>
<dbReference type="EMBL" id="AP025226">
    <property type="protein sequence ID" value="BDB99345.1"/>
    <property type="molecule type" value="Genomic_DNA"/>
</dbReference>
<dbReference type="Pfam" id="PF11760">
    <property type="entry name" value="CbiG_N"/>
    <property type="match status" value="1"/>
</dbReference>
<dbReference type="PANTHER" id="PTHR37477:SF1">
    <property type="entry name" value="COBALT-PRECORRIN-5A HYDROLASE"/>
    <property type="match status" value="1"/>
</dbReference>
<evidence type="ECO:0000259" key="1">
    <source>
        <dbReference type="Pfam" id="PF01890"/>
    </source>
</evidence>
<organism evidence="4 5">
    <name type="scientific">Saccharolobus caldissimus</name>
    <dbReference type="NCBI Taxonomy" id="1702097"/>
    <lineage>
        <taxon>Archaea</taxon>
        <taxon>Thermoproteota</taxon>
        <taxon>Thermoprotei</taxon>
        <taxon>Sulfolobales</taxon>
        <taxon>Sulfolobaceae</taxon>
        <taxon>Saccharolobus</taxon>
    </lineage>
</organism>
<dbReference type="Gene3D" id="3.30.420.180">
    <property type="entry name" value="CobE/GbiG C-terminal domain"/>
    <property type="match status" value="1"/>
</dbReference>
<evidence type="ECO:0000313" key="5">
    <source>
        <dbReference type="Proteomes" id="UP001319921"/>
    </source>
</evidence>
<dbReference type="Pfam" id="PF01890">
    <property type="entry name" value="CbiG_C"/>
    <property type="match status" value="1"/>
</dbReference>
<feature type="domain" description="CobE/GbiG C-terminal" evidence="1">
    <location>
        <begin position="218"/>
        <end position="334"/>
    </location>
</feature>
<name>A0AAQ4CU64_9CREN</name>
<accession>A0AAQ4CU64</accession>
<gene>
    <name evidence="4" type="ORF">SACC_23620</name>
</gene>